<accession>A0A7R8AK95</accession>
<dbReference type="SUPFAM" id="SSF57701">
    <property type="entry name" value="Zn2/Cys6 DNA-binding domain"/>
    <property type="match status" value="1"/>
</dbReference>
<dbReference type="InterPro" id="IPR007219">
    <property type="entry name" value="XnlR_reg_dom"/>
</dbReference>
<sequence length="540" mass="60965">MAATHPGANTDHRPRQLSDGYGAQGKIACEECRKRKVRCDGESPRCGACVDGGLTCRIIARKSARGPKKGLLRTLRMQVAELKDRLQERGPGSLKTEQDDTSAKCLQFSQVDHDPVISTNIPPSNGTLSPDGCPMGGQSPNGACLSDLEKSDLTDLYFDRVHPCMPFIQRRRFFNWASSPHLTPGQACLKLAMWTVAASLSSQYTRTAKGLYLQTRRELEELELNSFGLDPVHIEQVQAWALVSLYEFLQMFYRRGWLSLGRACRLVHPLGLYKIDCENNILTEAMEHSPTETEERRRTFWMIYCVDRLVSIRNDWPLNFSEFVICTRLPVPEPDFQDENPRLGPFLSESMASESPLSAFTQLIIFVTICGRCASHRQQTLVESVYGNTNSDFWERHRWIHASLRQKLQLISYTSDAAVWSSGPMHLFATMMAHATVIYLHNILRDFLAEDDMGEEAVCLYKDAQSAAAQVAILCRSLDSLSVFKIHPFTPYMVYSAAELLSHEKGGPAEIHFSELVSFLHRLKPVNQLADSYLRQLPLL</sequence>
<evidence type="ECO:0000256" key="7">
    <source>
        <dbReference type="SAM" id="MobiDB-lite"/>
    </source>
</evidence>
<comment type="subcellular location">
    <subcellularLocation>
        <location evidence="1">Nucleus</location>
    </subcellularLocation>
</comment>
<reference evidence="9" key="2">
    <citation type="submission" date="2021-02" db="EMBL/GenBank/DDBJ databases">
        <title>Aspergillus puulaauensis MK2 genome sequence.</title>
        <authorList>
            <person name="Futagami T."/>
            <person name="Mori K."/>
            <person name="Kadooka C."/>
            <person name="Tanaka T."/>
        </authorList>
    </citation>
    <scope>NUCLEOTIDE SEQUENCE</scope>
    <source>
        <strain evidence="9">MK2</strain>
    </source>
</reference>
<dbReference type="RefSeq" id="XP_041554210.1">
    <property type="nucleotide sequence ID" value="XM_041701312.1"/>
</dbReference>
<evidence type="ECO:0000256" key="1">
    <source>
        <dbReference type="ARBA" id="ARBA00004123"/>
    </source>
</evidence>
<dbReference type="PROSITE" id="PS00463">
    <property type="entry name" value="ZN2_CY6_FUNGAL_1"/>
    <property type="match status" value="1"/>
</dbReference>
<dbReference type="Pfam" id="PF04082">
    <property type="entry name" value="Fungal_trans"/>
    <property type="match status" value="1"/>
</dbReference>
<dbReference type="GO" id="GO:0003677">
    <property type="term" value="F:DNA binding"/>
    <property type="evidence" value="ECO:0007669"/>
    <property type="project" value="UniProtKB-KW"/>
</dbReference>
<gene>
    <name evidence="9" type="ORF">APUU_30241S</name>
</gene>
<feature type="domain" description="Zn(2)-C6 fungal-type" evidence="8">
    <location>
        <begin position="28"/>
        <end position="58"/>
    </location>
</feature>
<evidence type="ECO:0000259" key="8">
    <source>
        <dbReference type="PROSITE" id="PS50048"/>
    </source>
</evidence>
<feature type="region of interest" description="Disordered" evidence="7">
    <location>
        <begin position="1"/>
        <end position="20"/>
    </location>
</feature>
<dbReference type="PANTHER" id="PTHR47338">
    <property type="entry name" value="ZN(II)2CYS6 TRANSCRIPTION FACTOR (EUROFUNG)-RELATED"/>
    <property type="match status" value="1"/>
</dbReference>
<dbReference type="GO" id="GO:0008270">
    <property type="term" value="F:zinc ion binding"/>
    <property type="evidence" value="ECO:0007669"/>
    <property type="project" value="InterPro"/>
</dbReference>
<keyword evidence="5" id="KW-0804">Transcription</keyword>
<dbReference type="AlphaFoldDB" id="A0A7R8AK95"/>
<keyword evidence="3" id="KW-0805">Transcription regulation</keyword>
<keyword evidence="2" id="KW-0479">Metal-binding</keyword>
<dbReference type="GeneID" id="64972021"/>
<dbReference type="PANTHER" id="PTHR47338:SF3">
    <property type="entry name" value="C6 FINGER DOMAIN TRANSCRIPTION FACTOR DBAA-RELATED"/>
    <property type="match status" value="1"/>
</dbReference>
<dbReference type="CDD" id="cd12148">
    <property type="entry name" value="fungal_TF_MHR"/>
    <property type="match status" value="1"/>
</dbReference>
<evidence type="ECO:0000256" key="3">
    <source>
        <dbReference type="ARBA" id="ARBA00023015"/>
    </source>
</evidence>
<dbReference type="GO" id="GO:0005634">
    <property type="term" value="C:nucleus"/>
    <property type="evidence" value="ECO:0007669"/>
    <property type="project" value="UniProtKB-SubCell"/>
</dbReference>
<keyword evidence="6" id="KW-0539">Nucleus</keyword>
<dbReference type="Proteomes" id="UP000654913">
    <property type="component" value="Chromosome 3"/>
</dbReference>
<keyword evidence="10" id="KW-1185">Reference proteome</keyword>
<organism evidence="9 10">
    <name type="scientific">Aspergillus puulaauensis</name>
    <dbReference type="NCBI Taxonomy" id="1220207"/>
    <lineage>
        <taxon>Eukaryota</taxon>
        <taxon>Fungi</taxon>
        <taxon>Dikarya</taxon>
        <taxon>Ascomycota</taxon>
        <taxon>Pezizomycotina</taxon>
        <taxon>Eurotiomycetes</taxon>
        <taxon>Eurotiomycetidae</taxon>
        <taxon>Eurotiales</taxon>
        <taxon>Aspergillaceae</taxon>
        <taxon>Aspergillus</taxon>
    </lineage>
</organism>
<evidence type="ECO:0000256" key="5">
    <source>
        <dbReference type="ARBA" id="ARBA00023163"/>
    </source>
</evidence>
<keyword evidence="4" id="KW-0238">DNA-binding</keyword>
<protein>
    <recommendedName>
        <fullName evidence="8">Zn(2)-C6 fungal-type domain-containing protein</fullName>
    </recommendedName>
</protein>
<dbReference type="SMART" id="SM00066">
    <property type="entry name" value="GAL4"/>
    <property type="match status" value="1"/>
</dbReference>
<dbReference type="EMBL" id="AP024445">
    <property type="protein sequence ID" value="BCS22016.1"/>
    <property type="molecule type" value="Genomic_DNA"/>
</dbReference>
<evidence type="ECO:0000256" key="6">
    <source>
        <dbReference type="ARBA" id="ARBA00023242"/>
    </source>
</evidence>
<dbReference type="InterPro" id="IPR050815">
    <property type="entry name" value="TF_fung"/>
</dbReference>
<dbReference type="Gene3D" id="4.10.240.10">
    <property type="entry name" value="Zn(2)-C6 fungal-type DNA-binding domain"/>
    <property type="match status" value="1"/>
</dbReference>
<name>A0A7R8AK95_9EURO</name>
<evidence type="ECO:0000256" key="4">
    <source>
        <dbReference type="ARBA" id="ARBA00023125"/>
    </source>
</evidence>
<dbReference type="SMART" id="SM00906">
    <property type="entry name" value="Fungal_trans"/>
    <property type="match status" value="1"/>
</dbReference>
<proteinExistence type="predicted"/>
<dbReference type="GO" id="GO:0006351">
    <property type="term" value="P:DNA-templated transcription"/>
    <property type="evidence" value="ECO:0007669"/>
    <property type="project" value="InterPro"/>
</dbReference>
<dbReference type="GO" id="GO:0000981">
    <property type="term" value="F:DNA-binding transcription factor activity, RNA polymerase II-specific"/>
    <property type="evidence" value="ECO:0007669"/>
    <property type="project" value="InterPro"/>
</dbReference>
<dbReference type="KEGG" id="apuu:APUU_30241S"/>
<dbReference type="CDD" id="cd00067">
    <property type="entry name" value="GAL4"/>
    <property type="match status" value="1"/>
</dbReference>
<dbReference type="OrthoDB" id="3037908at2759"/>
<dbReference type="Pfam" id="PF00172">
    <property type="entry name" value="Zn_clus"/>
    <property type="match status" value="1"/>
</dbReference>
<dbReference type="PROSITE" id="PS50048">
    <property type="entry name" value="ZN2_CY6_FUNGAL_2"/>
    <property type="match status" value="1"/>
</dbReference>
<evidence type="ECO:0000313" key="9">
    <source>
        <dbReference type="EMBL" id="BCS22016.1"/>
    </source>
</evidence>
<evidence type="ECO:0000313" key="10">
    <source>
        <dbReference type="Proteomes" id="UP000654913"/>
    </source>
</evidence>
<reference evidence="9" key="1">
    <citation type="submission" date="2021-01" db="EMBL/GenBank/DDBJ databases">
        <authorList>
            <consortium name="Aspergillus puulaauensis MK2 genome sequencing consortium"/>
            <person name="Kazuki M."/>
            <person name="Futagami T."/>
        </authorList>
    </citation>
    <scope>NUCLEOTIDE SEQUENCE</scope>
    <source>
        <strain evidence="9">MK2</strain>
    </source>
</reference>
<dbReference type="InterPro" id="IPR036864">
    <property type="entry name" value="Zn2-C6_fun-type_DNA-bd_sf"/>
</dbReference>
<dbReference type="InterPro" id="IPR001138">
    <property type="entry name" value="Zn2Cys6_DnaBD"/>
</dbReference>
<evidence type="ECO:0000256" key="2">
    <source>
        <dbReference type="ARBA" id="ARBA00022723"/>
    </source>
</evidence>